<dbReference type="EMBL" id="BPLR01007568">
    <property type="protein sequence ID" value="GIY17945.1"/>
    <property type="molecule type" value="Genomic_DNA"/>
</dbReference>
<evidence type="ECO:0000313" key="3">
    <source>
        <dbReference type="Proteomes" id="UP001054945"/>
    </source>
</evidence>
<reference evidence="2 3" key="1">
    <citation type="submission" date="2021-06" db="EMBL/GenBank/DDBJ databases">
        <title>Caerostris extrusa draft genome.</title>
        <authorList>
            <person name="Kono N."/>
            <person name="Arakawa K."/>
        </authorList>
    </citation>
    <scope>NUCLEOTIDE SEQUENCE [LARGE SCALE GENOMIC DNA]</scope>
</reference>
<protein>
    <submittedName>
        <fullName evidence="2">Adhesion G-protein coupled receptor G4</fullName>
    </submittedName>
</protein>
<feature type="region of interest" description="Disordered" evidence="1">
    <location>
        <begin position="1"/>
        <end position="41"/>
    </location>
</feature>
<proteinExistence type="predicted"/>
<keyword evidence="3" id="KW-1185">Reference proteome</keyword>
<gene>
    <name evidence="2" type="primary">Adgrg4_1</name>
    <name evidence="2" type="ORF">CEXT_95771</name>
</gene>
<organism evidence="2 3">
    <name type="scientific">Caerostris extrusa</name>
    <name type="common">Bark spider</name>
    <name type="synonym">Caerostris bankana</name>
    <dbReference type="NCBI Taxonomy" id="172846"/>
    <lineage>
        <taxon>Eukaryota</taxon>
        <taxon>Metazoa</taxon>
        <taxon>Ecdysozoa</taxon>
        <taxon>Arthropoda</taxon>
        <taxon>Chelicerata</taxon>
        <taxon>Arachnida</taxon>
        <taxon>Araneae</taxon>
        <taxon>Araneomorphae</taxon>
        <taxon>Entelegynae</taxon>
        <taxon>Araneoidea</taxon>
        <taxon>Araneidae</taxon>
        <taxon>Caerostris</taxon>
    </lineage>
</organism>
<comment type="caution">
    <text evidence="2">The sequence shown here is derived from an EMBL/GenBank/DDBJ whole genome shotgun (WGS) entry which is preliminary data.</text>
</comment>
<feature type="compositionally biased region" description="Low complexity" evidence="1">
    <location>
        <begin position="10"/>
        <end position="26"/>
    </location>
</feature>
<name>A0AAV4RCI2_CAEEX</name>
<keyword evidence="2" id="KW-0675">Receptor</keyword>
<dbReference type="AlphaFoldDB" id="A0AAV4RCI2"/>
<evidence type="ECO:0000313" key="2">
    <source>
        <dbReference type="EMBL" id="GIY17945.1"/>
    </source>
</evidence>
<dbReference type="Proteomes" id="UP001054945">
    <property type="component" value="Unassembled WGS sequence"/>
</dbReference>
<sequence>MTKTRRGSKNKSISRSNSESSQDQSKLGSDHLGPEITTSHYTFGLSPAVVVETTDSDNEDKRSYREAVKNEIQDVMSSKDTELSSLPAEPKSRSSYSSSIGYIDEEAERRTR</sequence>
<accession>A0AAV4RCI2</accession>
<feature type="compositionally biased region" description="Basic and acidic residues" evidence="1">
    <location>
        <begin position="71"/>
        <end position="82"/>
    </location>
</feature>
<feature type="region of interest" description="Disordered" evidence="1">
    <location>
        <begin position="71"/>
        <end position="112"/>
    </location>
</feature>
<evidence type="ECO:0000256" key="1">
    <source>
        <dbReference type="SAM" id="MobiDB-lite"/>
    </source>
</evidence>